<evidence type="ECO:0000313" key="2">
    <source>
        <dbReference type="WBParaSite" id="SMTH1_83580.1"/>
    </source>
</evidence>
<name>A0AA85BV73_9TREM</name>
<accession>A0AA85BV73</accession>
<sequence length="468" mass="52076">MLMTDTFTAAHDNLIKNHGTPGLWFAHTADHCETPPKPRVRLDAIGIADRNKKHLTTAEISGFVNDFSNAGTNFSTDETNIEQKPQLRLRTPEAYGIAQKPPRIGTGELAKAILKNMTQECDWFKHKPFSQLNGEITSAKKISSSYSRRNEMNNWFTHSQTKEPSSHSTSNYPVRSRVKYEGVEYAIRDRGLDDLLSMKMSPNELYSSVPYGCPTKEAQTMLSGRNSQQTNIDNHSSLLTRPHSATVRGSDAEQWRLLGRDGHISNSMSLKAEEDPSNIVHHRVRPDGEIILEKSVSGSQVIDCLNMCNNNKDDSSTAFSGYRLRTEEALEAMKRNQGQMSDYLGSKASSVTKCYGRKFQIRAVRGSEAHEAALNNKGSAMKELITHDHLPPSPIGCGFAHVSQEAQETANLSRTGMISGLLGGPSMSNIPLVGVEARPQRHVQYEAIEYANRDQGQEMKSILTQNWK</sequence>
<dbReference type="AlphaFoldDB" id="A0AA85BV73"/>
<dbReference type="Proteomes" id="UP000050791">
    <property type="component" value="Unassembled WGS sequence"/>
</dbReference>
<dbReference type="WBParaSite" id="SMTH1_83580.1">
    <property type="protein sequence ID" value="SMTH1_83580.1"/>
    <property type="gene ID" value="SMTH1_83580"/>
</dbReference>
<organism evidence="1 2">
    <name type="scientific">Schistosoma mattheei</name>
    <dbReference type="NCBI Taxonomy" id="31246"/>
    <lineage>
        <taxon>Eukaryota</taxon>
        <taxon>Metazoa</taxon>
        <taxon>Spiralia</taxon>
        <taxon>Lophotrochozoa</taxon>
        <taxon>Platyhelminthes</taxon>
        <taxon>Trematoda</taxon>
        <taxon>Digenea</taxon>
        <taxon>Strigeidida</taxon>
        <taxon>Schistosomatoidea</taxon>
        <taxon>Schistosomatidae</taxon>
        <taxon>Schistosoma</taxon>
    </lineage>
</organism>
<reference evidence="2" key="1">
    <citation type="submission" date="2023-11" db="UniProtKB">
        <authorList>
            <consortium name="WormBaseParasite"/>
        </authorList>
    </citation>
    <scope>IDENTIFICATION</scope>
</reference>
<protein>
    <submittedName>
        <fullName evidence="2">Uncharacterized protein</fullName>
    </submittedName>
</protein>
<evidence type="ECO:0000313" key="1">
    <source>
        <dbReference type="Proteomes" id="UP000050791"/>
    </source>
</evidence>
<proteinExistence type="predicted"/>